<organism evidence="2 3">
    <name type="scientific">Anabaena catenula FACHB-362</name>
    <dbReference type="NCBI Taxonomy" id="2692877"/>
    <lineage>
        <taxon>Bacteria</taxon>
        <taxon>Bacillati</taxon>
        <taxon>Cyanobacteriota</taxon>
        <taxon>Cyanophyceae</taxon>
        <taxon>Nostocales</taxon>
        <taxon>Nostocaceae</taxon>
        <taxon>Anabaena</taxon>
    </lineage>
</organism>
<protein>
    <recommendedName>
        <fullName evidence="4">DNA-directed DNA polymerase family A palm domain-containing protein</fullName>
    </recommendedName>
</protein>
<evidence type="ECO:0008006" key="4">
    <source>
        <dbReference type="Google" id="ProtNLM"/>
    </source>
</evidence>
<evidence type="ECO:0000313" key="3">
    <source>
        <dbReference type="Proteomes" id="UP000660381"/>
    </source>
</evidence>
<gene>
    <name evidence="2" type="ORF">H6G68_22350</name>
</gene>
<proteinExistence type="predicted"/>
<keyword evidence="3" id="KW-1185">Reference proteome</keyword>
<dbReference type="RefSeq" id="WP_190908617.1">
    <property type="nucleotide sequence ID" value="NZ_JACJTQ010000048.1"/>
</dbReference>
<feature type="compositionally biased region" description="Polar residues" evidence="1">
    <location>
        <begin position="64"/>
        <end position="74"/>
    </location>
</feature>
<reference evidence="2 3" key="1">
    <citation type="journal article" date="2020" name="ISME J.">
        <title>Comparative genomics reveals insights into cyanobacterial evolution and habitat adaptation.</title>
        <authorList>
            <person name="Chen M.Y."/>
            <person name="Teng W.K."/>
            <person name="Zhao L."/>
            <person name="Hu C.X."/>
            <person name="Zhou Y.K."/>
            <person name="Han B.P."/>
            <person name="Song L.R."/>
            <person name="Shu W.S."/>
        </authorList>
    </citation>
    <scope>NUCLEOTIDE SEQUENCE [LARGE SCALE GENOMIC DNA]</scope>
    <source>
        <strain evidence="2 3">FACHB-362</strain>
    </source>
</reference>
<feature type="compositionally biased region" description="Basic and acidic residues" evidence="1">
    <location>
        <begin position="48"/>
        <end position="63"/>
    </location>
</feature>
<accession>A0ABR8JC61</accession>
<evidence type="ECO:0000256" key="1">
    <source>
        <dbReference type="SAM" id="MobiDB-lite"/>
    </source>
</evidence>
<name>A0ABR8JC61_9NOST</name>
<sequence>MKTSTTFKLSAAERKLNQEYLSQEGVPDIDKYYSLFFCVLPHQPQQVHESEMNKSKETPRVTEESQASFRKSTDGISDNDDLIERLELLLKKAQGIAAAVVDPYTPSIAEIDIQPKAETLAKAAPSKELVTSEIVTPAQVEETNIAIELEPIPARPPARKKTASEIEIETQKTWNYQGTAKKCTTFIVTPTCRKFLEDIMVGFNKKTKELFIHVLRSSGRVVTEAEGWIPIDSRFIRDAFLGCLKQKLLDAKLIETDGVYSEAKKKCLYYRVNPDILDAYVDAQLLGLELGEIDRFDLMKGKNVRAAEKSKLTDENGNKLPPNVVARIKGYQKTKFNLRACLQFLRQKVTTYKQLRDEQGINSRAYRKARAQYISDYWALSSVVLDGGAIHGKDGYAFYTAAYHAQKSGRLTHHRGGFQSASRELTAAAFSGIEEYNNYDMAAAQPRCAIQILEMSGFDASFLKDYINTPKAKYIYSEKIGVSVQTWKDLLIATLMGTKILPLNTDTKETFIKLGRAIALYEQQKAAGQDYVMLPDGSFSKQRLERPAPTAHYNLLLEEFNYDGEKAFAAYQRFFSACQSLIVELEGFSTWLLTLVGKKKSDIITTAPTWLNQIAGKFYVKNAAGMSLDITEMRADLLVSKAMAHLLQGAEAAFMCQIIALAPKYGYKPVQDFHDGAVIEGTVPKEAEEEATKLSGISASLETKPFVSPITEPAIVKKVRKPVFNTELFWGEMYDLYNEARLTVEEILIPTPHHIKIPVAA</sequence>
<evidence type="ECO:0000313" key="2">
    <source>
        <dbReference type="EMBL" id="MBD2694451.1"/>
    </source>
</evidence>
<dbReference type="EMBL" id="JACJTQ010000048">
    <property type="protein sequence ID" value="MBD2694451.1"/>
    <property type="molecule type" value="Genomic_DNA"/>
</dbReference>
<feature type="region of interest" description="Disordered" evidence="1">
    <location>
        <begin position="47"/>
        <end position="74"/>
    </location>
</feature>
<dbReference type="Proteomes" id="UP000660381">
    <property type="component" value="Unassembled WGS sequence"/>
</dbReference>
<comment type="caution">
    <text evidence="2">The sequence shown here is derived from an EMBL/GenBank/DDBJ whole genome shotgun (WGS) entry which is preliminary data.</text>
</comment>